<organism evidence="1 3">
    <name type="scientific">Streptomyces phaeoluteigriseus</name>
    <dbReference type="NCBI Taxonomy" id="114686"/>
    <lineage>
        <taxon>Bacteria</taxon>
        <taxon>Bacillati</taxon>
        <taxon>Actinomycetota</taxon>
        <taxon>Actinomycetes</taxon>
        <taxon>Kitasatosporales</taxon>
        <taxon>Streptomycetaceae</taxon>
        <taxon>Streptomyces</taxon>
        <taxon>Streptomyces aurantiacus group</taxon>
    </lineage>
</organism>
<accession>A0ABY4ZA54</accession>
<dbReference type="Proteomes" id="UP001056374">
    <property type="component" value="Chromosome"/>
</dbReference>
<keyword evidence="3" id="KW-1185">Reference proteome</keyword>
<evidence type="ECO:0000313" key="2">
    <source>
        <dbReference type="EMBL" id="USQ89926.1"/>
    </source>
</evidence>
<reference evidence="1" key="1">
    <citation type="submission" date="2022-06" db="EMBL/GenBank/DDBJ databases">
        <title>Complete genome sequence of soil microorganisms Streptomyces sp. Qhu-M197 isolated from Alpine meadows habitats on the Tibetan Plateau.</title>
        <authorList>
            <person name="Zhang B."/>
            <person name="Xiang X."/>
            <person name="Fan J."/>
        </authorList>
    </citation>
    <scope>NUCLEOTIDE SEQUENCE</scope>
    <source>
        <strain evidence="1">Qhu-M197</strain>
        <plasmid evidence="2">unnamed2</plasmid>
    </source>
</reference>
<evidence type="ECO:0000313" key="3">
    <source>
        <dbReference type="Proteomes" id="UP001056374"/>
    </source>
</evidence>
<gene>
    <name evidence="1" type="ORF">NFX46_20590</name>
    <name evidence="2" type="ORF">NFX46_40300</name>
</gene>
<evidence type="ECO:0000313" key="1">
    <source>
        <dbReference type="EMBL" id="USQ85913.1"/>
    </source>
</evidence>
<keyword evidence="2" id="KW-0614">Plasmid</keyword>
<geneLocation type="plasmid" evidence="2 3">
    <name>unnamed2</name>
</geneLocation>
<dbReference type="Proteomes" id="UP001056374">
    <property type="component" value="Plasmid unnamed2"/>
</dbReference>
<protein>
    <submittedName>
        <fullName evidence="1">Uncharacterized protein</fullName>
    </submittedName>
</protein>
<dbReference type="EMBL" id="CP099470">
    <property type="protein sequence ID" value="USQ89926.1"/>
    <property type="molecule type" value="Genomic_DNA"/>
</dbReference>
<proteinExistence type="predicted"/>
<sequence>MVGVVVGGEAWQRAGEVGERDAGDGGEVAGGGVVEAEFGGRQGAVAVEGDAGAVEELGQRQLVGVSEALGV</sequence>
<dbReference type="EMBL" id="CP099468">
    <property type="protein sequence ID" value="USQ85913.1"/>
    <property type="molecule type" value="Genomic_DNA"/>
</dbReference>
<name>A0ABY4ZA54_9ACTN</name>